<gene>
    <name evidence="1" type="ORF">GSF22_08675</name>
</gene>
<feature type="non-terminal residue" evidence="1">
    <location>
        <position position="31"/>
    </location>
</feature>
<keyword evidence="1" id="KW-0378">Hydrolase</keyword>
<sequence length="31" mass="3743">MTVTVFDHDGPWTEEEYLALDETRQRVELFD</sequence>
<keyword evidence="1" id="KW-0255">Endonuclease</keyword>
<name>A0ABS3VNF0_MICEH</name>
<organism evidence="1 2">
    <name type="scientific">Micromonospora echinofusca</name>
    <dbReference type="NCBI Taxonomy" id="47858"/>
    <lineage>
        <taxon>Bacteria</taxon>
        <taxon>Bacillati</taxon>
        <taxon>Actinomycetota</taxon>
        <taxon>Actinomycetes</taxon>
        <taxon>Micromonosporales</taxon>
        <taxon>Micromonosporaceae</taxon>
        <taxon>Micromonospora</taxon>
    </lineage>
</organism>
<keyword evidence="2" id="KW-1185">Reference proteome</keyword>
<dbReference type="EMBL" id="WVUH01000050">
    <property type="protein sequence ID" value="MBO4206079.1"/>
    <property type="molecule type" value="Genomic_DNA"/>
</dbReference>
<dbReference type="GO" id="GO:0004519">
    <property type="term" value="F:endonuclease activity"/>
    <property type="evidence" value="ECO:0007669"/>
    <property type="project" value="UniProtKB-KW"/>
</dbReference>
<reference evidence="1 2" key="1">
    <citation type="submission" date="2019-12" db="EMBL/GenBank/DDBJ databases">
        <title>Whole genome sequencing of endophytic Actinobacterium Micromonospora sp. MPMI6T.</title>
        <authorList>
            <person name="Evv R."/>
            <person name="Podile A.R."/>
        </authorList>
    </citation>
    <scope>NUCLEOTIDE SEQUENCE [LARGE SCALE GENOMIC DNA]</scope>
    <source>
        <strain evidence="1 2">MPMI6</strain>
    </source>
</reference>
<accession>A0ABS3VNF0</accession>
<evidence type="ECO:0000313" key="2">
    <source>
        <dbReference type="Proteomes" id="UP000823521"/>
    </source>
</evidence>
<comment type="caution">
    <text evidence="1">The sequence shown here is derived from an EMBL/GenBank/DDBJ whole genome shotgun (WGS) entry which is preliminary data.</text>
</comment>
<evidence type="ECO:0000313" key="1">
    <source>
        <dbReference type="EMBL" id="MBO4206079.1"/>
    </source>
</evidence>
<keyword evidence="1" id="KW-0540">Nuclease</keyword>
<protein>
    <submittedName>
        <fullName evidence="1">Uma2 family endonuclease</fullName>
    </submittedName>
</protein>
<proteinExistence type="predicted"/>
<dbReference type="Proteomes" id="UP000823521">
    <property type="component" value="Unassembled WGS sequence"/>
</dbReference>